<feature type="domain" description="CCHC-type" evidence="3">
    <location>
        <begin position="20"/>
        <end position="35"/>
    </location>
</feature>
<evidence type="ECO:0000313" key="5">
    <source>
        <dbReference type="Proteomes" id="UP000027222"/>
    </source>
</evidence>
<feature type="non-terminal residue" evidence="4">
    <location>
        <position position="154"/>
    </location>
</feature>
<keyword evidence="2" id="KW-0862">Zinc</keyword>
<dbReference type="Pfam" id="PF00098">
    <property type="entry name" value="zf-CCHC"/>
    <property type="match status" value="1"/>
</dbReference>
<keyword evidence="2" id="KW-0479">Metal-binding</keyword>
<organism evidence="4 5">
    <name type="scientific">Galerina marginata (strain CBS 339.88)</name>
    <dbReference type="NCBI Taxonomy" id="685588"/>
    <lineage>
        <taxon>Eukaryota</taxon>
        <taxon>Fungi</taxon>
        <taxon>Dikarya</taxon>
        <taxon>Basidiomycota</taxon>
        <taxon>Agaricomycotina</taxon>
        <taxon>Agaricomycetes</taxon>
        <taxon>Agaricomycetidae</taxon>
        <taxon>Agaricales</taxon>
        <taxon>Agaricineae</taxon>
        <taxon>Strophariaceae</taxon>
        <taxon>Galerina</taxon>
    </lineage>
</organism>
<dbReference type="Proteomes" id="UP000027222">
    <property type="component" value="Unassembled WGS sequence"/>
</dbReference>
<dbReference type="OrthoDB" id="3062415at2759"/>
<dbReference type="PROSITE" id="PS50158">
    <property type="entry name" value="ZF_CCHC"/>
    <property type="match status" value="1"/>
</dbReference>
<reference evidence="5" key="1">
    <citation type="journal article" date="2014" name="Proc. Natl. Acad. Sci. U.S.A.">
        <title>Extensive sampling of basidiomycete genomes demonstrates inadequacy of the white-rot/brown-rot paradigm for wood decay fungi.</title>
        <authorList>
            <person name="Riley R."/>
            <person name="Salamov A.A."/>
            <person name="Brown D.W."/>
            <person name="Nagy L.G."/>
            <person name="Floudas D."/>
            <person name="Held B.W."/>
            <person name="Levasseur A."/>
            <person name="Lombard V."/>
            <person name="Morin E."/>
            <person name="Otillar R."/>
            <person name="Lindquist E.A."/>
            <person name="Sun H."/>
            <person name="LaButti K.M."/>
            <person name="Schmutz J."/>
            <person name="Jabbour D."/>
            <person name="Luo H."/>
            <person name="Baker S.E."/>
            <person name="Pisabarro A.G."/>
            <person name="Walton J.D."/>
            <person name="Blanchette R.A."/>
            <person name="Henrissat B."/>
            <person name="Martin F."/>
            <person name="Cullen D."/>
            <person name="Hibbett D.S."/>
            <person name="Grigoriev I.V."/>
        </authorList>
    </citation>
    <scope>NUCLEOTIDE SEQUENCE [LARGE SCALE GENOMIC DNA]</scope>
    <source>
        <strain evidence="5">CBS 339.88</strain>
    </source>
</reference>
<protein>
    <recommendedName>
        <fullName evidence="3">CCHC-type domain-containing protein</fullName>
    </recommendedName>
</protein>
<dbReference type="Gene3D" id="4.10.60.10">
    <property type="entry name" value="Zinc finger, CCHC-type"/>
    <property type="match status" value="1"/>
</dbReference>
<dbReference type="GO" id="GO:0008270">
    <property type="term" value="F:zinc ion binding"/>
    <property type="evidence" value="ECO:0007669"/>
    <property type="project" value="UniProtKB-KW"/>
</dbReference>
<dbReference type="STRING" id="685588.A0A067T903"/>
<evidence type="ECO:0000256" key="1">
    <source>
        <dbReference type="ARBA" id="ARBA00022664"/>
    </source>
</evidence>
<dbReference type="InterPro" id="IPR036875">
    <property type="entry name" value="Znf_CCHC_sf"/>
</dbReference>
<keyword evidence="5" id="KW-1185">Reference proteome</keyword>
<name>A0A067T903_GALM3</name>
<dbReference type="InterPro" id="IPR021109">
    <property type="entry name" value="Peptidase_aspartic_dom_sf"/>
</dbReference>
<dbReference type="HOGENOM" id="CLU_090384_1_0_1"/>
<dbReference type="SMART" id="SM00343">
    <property type="entry name" value="ZnF_C2HC"/>
    <property type="match status" value="1"/>
</dbReference>
<dbReference type="EMBL" id="KL142379">
    <property type="protein sequence ID" value="KDR76384.1"/>
    <property type="molecule type" value="Genomic_DNA"/>
</dbReference>
<evidence type="ECO:0000259" key="3">
    <source>
        <dbReference type="PROSITE" id="PS50158"/>
    </source>
</evidence>
<proteinExistence type="predicted"/>
<dbReference type="SUPFAM" id="SSF57756">
    <property type="entry name" value="Retrovirus zinc finger-like domains"/>
    <property type="match status" value="1"/>
</dbReference>
<evidence type="ECO:0000256" key="2">
    <source>
        <dbReference type="PROSITE-ProRule" id="PRU00047"/>
    </source>
</evidence>
<dbReference type="CDD" id="cd00303">
    <property type="entry name" value="retropepsin_like"/>
    <property type="match status" value="1"/>
</dbReference>
<dbReference type="AlphaFoldDB" id="A0A067T903"/>
<keyword evidence="2" id="KW-0863">Zinc-finger</keyword>
<sequence length="154" mass="16945">MDVDALTIEERKEHMDAGACFNCHKIGHLSRDCPDRKKTTSLGLTSLSPQIFINSVDKVVEQSNSFYLNATLIEGISKKTVREKALLDSGAQGKFIDQNFAKQSGFITKPLPQPIIAFNVDGTPNKKGTIKSFVTLETEISGRKSKELFLVTGL</sequence>
<gene>
    <name evidence="4" type="ORF">GALMADRAFT_26998</name>
</gene>
<dbReference type="InterPro" id="IPR001878">
    <property type="entry name" value="Znf_CCHC"/>
</dbReference>
<dbReference type="GO" id="GO:0006397">
    <property type="term" value="P:mRNA processing"/>
    <property type="evidence" value="ECO:0007669"/>
    <property type="project" value="UniProtKB-KW"/>
</dbReference>
<dbReference type="Gene3D" id="2.40.70.10">
    <property type="entry name" value="Acid Proteases"/>
    <property type="match status" value="1"/>
</dbReference>
<accession>A0A067T903</accession>
<dbReference type="GO" id="GO:0003676">
    <property type="term" value="F:nucleic acid binding"/>
    <property type="evidence" value="ECO:0007669"/>
    <property type="project" value="InterPro"/>
</dbReference>
<evidence type="ECO:0000313" key="4">
    <source>
        <dbReference type="EMBL" id="KDR76384.1"/>
    </source>
</evidence>
<keyword evidence="1" id="KW-0507">mRNA processing</keyword>